<comment type="similarity">
    <text evidence="1">Belongs to the UPF0065 (bug) family.</text>
</comment>
<accession>A0ABU8VZE1</accession>
<dbReference type="InterPro" id="IPR005064">
    <property type="entry name" value="BUG"/>
</dbReference>
<keyword evidence="2" id="KW-0732">Signal</keyword>
<dbReference type="Proteomes" id="UP001363010">
    <property type="component" value="Unassembled WGS sequence"/>
</dbReference>
<gene>
    <name evidence="3" type="ORF">WKW80_11095</name>
</gene>
<dbReference type="PANTHER" id="PTHR42928:SF5">
    <property type="entry name" value="BLR1237 PROTEIN"/>
    <property type="match status" value="1"/>
</dbReference>
<dbReference type="Gene3D" id="3.40.190.150">
    <property type="entry name" value="Bordetella uptake gene, domain 1"/>
    <property type="match status" value="1"/>
</dbReference>
<evidence type="ECO:0000256" key="2">
    <source>
        <dbReference type="SAM" id="SignalP"/>
    </source>
</evidence>
<dbReference type="SUPFAM" id="SSF53850">
    <property type="entry name" value="Periplasmic binding protein-like II"/>
    <property type="match status" value="1"/>
</dbReference>
<feature type="signal peptide" evidence="2">
    <location>
        <begin position="1"/>
        <end position="28"/>
    </location>
</feature>
<name>A0ABU8VZE1_9BURK</name>
<dbReference type="Pfam" id="PF03401">
    <property type="entry name" value="TctC"/>
    <property type="match status" value="1"/>
</dbReference>
<dbReference type="RefSeq" id="WP_340363619.1">
    <property type="nucleotide sequence ID" value="NZ_JBBKZV010000005.1"/>
</dbReference>
<dbReference type="PROSITE" id="PS51318">
    <property type="entry name" value="TAT"/>
    <property type="match status" value="1"/>
</dbReference>
<proteinExistence type="inferred from homology"/>
<reference evidence="3 4" key="1">
    <citation type="submission" date="2024-03" db="EMBL/GenBank/DDBJ databases">
        <title>Novel species of the genus Variovorax.</title>
        <authorList>
            <person name="Liu Q."/>
            <person name="Xin Y.-H."/>
        </authorList>
    </citation>
    <scope>NUCLEOTIDE SEQUENCE [LARGE SCALE GENOMIC DNA]</scope>
    <source>
        <strain evidence="3 4">KACC 18501</strain>
    </source>
</reference>
<dbReference type="InterPro" id="IPR006311">
    <property type="entry name" value="TAT_signal"/>
</dbReference>
<dbReference type="CDD" id="cd07012">
    <property type="entry name" value="PBP2_Bug_TTT"/>
    <property type="match status" value="1"/>
</dbReference>
<protein>
    <submittedName>
        <fullName evidence="3">Tripartite tricarboxylate transporter substrate binding protein</fullName>
    </submittedName>
</protein>
<sequence>MNTSTRRSFLRSVTWGSASLCLAPTLHAEAVYPSRPIMLINPYAAGGPADTLARGLARQLEQRLKQPIVVDNKAGGAATIGTGFVARARPDGYTLLLGTSAGHVVTPLMQRIPYDGVTDFAFIAAVANQPNVLVVHPSVGVSSLQELVALAKKEPGRLNYASAGTGGATHLGAEAFLHRARIQITHVPYGGAAPALKDLLGGQVQVGMLNLAATQVYITEGKLKALAYGGTKRSPLLPQVPTMAEAGMAGSEVSTWYTLAAPRGTPAAIVETLRKAMTEVNADPAYLKLLGSLGAEQLVLSPAETTAFVNADKVAMTKLLGTLGLLEK</sequence>
<dbReference type="InterPro" id="IPR042100">
    <property type="entry name" value="Bug_dom1"/>
</dbReference>
<keyword evidence="4" id="KW-1185">Reference proteome</keyword>
<feature type="chain" id="PRO_5046473788" evidence="2">
    <location>
        <begin position="29"/>
        <end position="328"/>
    </location>
</feature>
<evidence type="ECO:0000256" key="1">
    <source>
        <dbReference type="ARBA" id="ARBA00006987"/>
    </source>
</evidence>
<dbReference type="Gene3D" id="3.40.190.10">
    <property type="entry name" value="Periplasmic binding protein-like II"/>
    <property type="match status" value="1"/>
</dbReference>
<comment type="caution">
    <text evidence="3">The sequence shown here is derived from an EMBL/GenBank/DDBJ whole genome shotgun (WGS) entry which is preliminary data.</text>
</comment>
<dbReference type="EMBL" id="JBBKZV010000005">
    <property type="protein sequence ID" value="MEJ8822574.1"/>
    <property type="molecule type" value="Genomic_DNA"/>
</dbReference>
<evidence type="ECO:0000313" key="3">
    <source>
        <dbReference type="EMBL" id="MEJ8822574.1"/>
    </source>
</evidence>
<evidence type="ECO:0000313" key="4">
    <source>
        <dbReference type="Proteomes" id="UP001363010"/>
    </source>
</evidence>
<organism evidence="3 4">
    <name type="scientific">Variovorax humicola</name>
    <dbReference type="NCBI Taxonomy" id="1769758"/>
    <lineage>
        <taxon>Bacteria</taxon>
        <taxon>Pseudomonadati</taxon>
        <taxon>Pseudomonadota</taxon>
        <taxon>Betaproteobacteria</taxon>
        <taxon>Burkholderiales</taxon>
        <taxon>Comamonadaceae</taxon>
        <taxon>Variovorax</taxon>
    </lineage>
</organism>
<dbReference type="PANTHER" id="PTHR42928">
    <property type="entry name" value="TRICARBOXYLATE-BINDING PROTEIN"/>
    <property type="match status" value="1"/>
</dbReference>
<dbReference type="PIRSF" id="PIRSF017082">
    <property type="entry name" value="YflP"/>
    <property type="match status" value="1"/>
</dbReference>